<reference evidence="3" key="1">
    <citation type="submission" date="2022-11" db="UniProtKB">
        <authorList>
            <consortium name="WormBaseParasite"/>
        </authorList>
    </citation>
    <scope>IDENTIFICATION</scope>
</reference>
<evidence type="ECO:0000313" key="2">
    <source>
        <dbReference type="Proteomes" id="UP000887565"/>
    </source>
</evidence>
<feature type="transmembrane region" description="Helical" evidence="1">
    <location>
        <begin position="12"/>
        <end position="30"/>
    </location>
</feature>
<dbReference type="SUPFAM" id="SSF53955">
    <property type="entry name" value="Lysozyme-like"/>
    <property type="match status" value="1"/>
</dbReference>
<keyword evidence="1" id="KW-0472">Membrane</keyword>
<keyword evidence="2" id="KW-1185">Reference proteome</keyword>
<evidence type="ECO:0000313" key="3">
    <source>
        <dbReference type="WBParaSite" id="nRc.2.0.1.t45050-RA"/>
    </source>
</evidence>
<dbReference type="PANTHER" id="PTHR47836:SF2">
    <property type="entry name" value="GLYCOSIDE HYDROLASE FAMILY 19 CATALYTIC DOMAIN-CONTAINING PROTEIN"/>
    <property type="match status" value="1"/>
</dbReference>
<proteinExistence type="predicted"/>
<dbReference type="Proteomes" id="UP000887565">
    <property type="component" value="Unplaced"/>
</dbReference>
<name>A0A915L5J7_ROMCU</name>
<dbReference type="InterPro" id="IPR023346">
    <property type="entry name" value="Lysozyme-like_dom_sf"/>
</dbReference>
<evidence type="ECO:0000256" key="1">
    <source>
        <dbReference type="SAM" id="Phobius"/>
    </source>
</evidence>
<sequence>MLHIKEENSKIDLILASFYVLSVIIGWGPHECSPYNYDSFVIAARYFPHFATEEGQTFFIVSPNDTSQKYPSSDKEDQNSTQSFDNAEELAKKLPLSLGDNSKRDLAAFFAHAVQETGENDASLYDSEIRNKRKWSAGVTNEAVGYAGPILGPTSLVINNECGGEDDREPGGPGESRRIKAFKFFCKYFDVPPGPEMTLSCKKMPVSLQQIPHNVSWQPDWSTAWKSAPCRCAPATYGGLIPYYQKNFYPEKFIKSNYYNERLCLQMLYAQPDLYGLNRNTSDCLNYPLSFEHYDHDYEKIRRLDDALGN</sequence>
<protein>
    <submittedName>
        <fullName evidence="3">Uncharacterized protein</fullName>
    </submittedName>
</protein>
<keyword evidence="1" id="KW-1133">Transmembrane helix</keyword>
<dbReference type="PANTHER" id="PTHR47836">
    <property type="entry name" value="PROTEIN CBG09520-RELATED"/>
    <property type="match status" value="1"/>
</dbReference>
<dbReference type="Gene3D" id="1.10.530.10">
    <property type="match status" value="1"/>
</dbReference>
<keyword evidence="1" id="KW-0812">Transmembrane</keyword>
<dbReference type="AlphaFoldDB" id="A0A915L5J7"/>
<organism evidence="2 3">
    <name type="scientific">Romanomermis culicivorax</name>
    <name type="common">Nematode worm</name>
    <dbReference type="NCBI Taxonomy" id="13658"/>
    <lineage>
        <taxon>Eukaryota</taxon>
        <taxon>Metazoa</taxon>
        <taxon>Ecdysozoa</taxon>
        <taxon>Nematoda</taxon>
        <taxon>Enoplea</taxon>
        <taxon>Dorylaimia</taxon>
        <taxon>Mermithida</taxon>
        <taxon>Mermithoidea</taxon>
        <taxon>Mermithidae</taxon>
        <taxon>Romanomermis</taxon>
    </lineage>
</organism>
<dbReference type="WBParaSite" id="nRc.2.0.1.t45050-RA">
    <property type="protein sequence ID" value="nRc.2.0.1.t45050-RA"/>
    <property type="gene ID" value="nRc.2.0.1.g45050"/>
</dbReference>
<accession>A0A915L5J7</accession>